<sequence length="688" mass="73673">MRYLIAADTGGTFTDLAVHDTQNGQTHFGKTLTNYGDLVAGVLEGLSDTSAELSEARLLKHGTTHVINALIQRSGARVALVTTDGFRDVVEMARGNRPIPFEIGFRRNPPLVERSLCFEVPERIDHNGAVLLSLDEPALETVVDAIRAANVEAVAVSFINAYRNSDHEDRAEAMLARLLPGVFVTSGTRLSREWSEFERATTAVANAYVGTNMDRYIADFVARLREQRFDGPLYMMGSNGGIMSTAQARRQPIALLESGPIGGCIGAGAYATALGLDRLIAFDMGGTTAKCALVEDGSFDIQSTYYVGGYERGFPVRTPVLDIVEVGAGGGSIAWIDAQGRLRVGPRSAGSDPGPIAFRRRGVEPTVTDANVALGRIGPDSFMNGRLPLDLDGARAAIRDRLAAPLGFEGEGGTDRVAQGVLDLAVVTMTGAIKEITIERGRDVRDYALFVFGGGGPIFGSELARELGISLVVVPPQPGAFSSLGMLMAEARLDLARTILARLSDAGMEEVRSGFQALAAEASDSAAAEFGVADAAFEYEADMRYRGQKHTVRVRLEQPFTPASARRAFEAGYKARYGRLHDSGEIDFVVLRIGAVVPIPRPNLSDLVPKVEATSAPVPRLRQVHFEAAGGRLVTPIYRRAELPVGFAAEGPAVIEEYSATTIVGPLDRIEVGRLGELRITCSAAPRR</sequence>
<reference evidence="4" key="1">
    <citation type="submission" date="2016-03" db="EMBL/GenBank/DDBJ databases">
        <authorList>
            <person name="Ploux O."/>
        </authorList>
    </citation>
    <scope>NUCLEOTIDE SEQUENCE</scope>
    <source>
        <strain evidence="4">EL4</strain>
    </source>
</reference>
<dbReference type="Pfam" id="PF19278">
    <property type="entry name" value="Hydant_A_C"/>
    <property type="match status" value="1"/>
</dbReference>
<dbReference type="EMBL" id="KU922119">
    <property type="protein sequence ID" value="ANC67879.1"/>
    <property type="molecule type" value="Genomic_DNA"/>
</dbReference>
<feature type="domain" description="Acetophenone carboxylase-like C-terminal" evidence="3">
    <location>
        <begin position="509"/>
        <end position="666"/>
    </location>
</feature>
<dbReference type="InterPro" id="IPR045079">
    <property type="entry name" value="Oxoprolinase-like"/>
</dbReference>
<accession>A0A168S586</accession>
<organism evidence="4">
    <name type="scientific">Xanthobacter autotrophicus</name>
    <dbReference type="NCBI Taxonomy" id="280"/>
    <lineage>
        <taxon>Bacteria</taxon>
        <taxon>Pseudomonadati</taxon>
        <taxon>Pseudomonadota</taxon>
        <taxon>Alphaproteobacteria</taxon>
        <taxon>Hyphomicrobiales</taxon>
        <taxon>Xanthobacteraceae</taxon>
        <taxon>Xanthobacter</taxon>
    </lineage>
</organism>
<dbReference type="PANTHER" id="PTHR11365">
    <property type="entry name" value="5-OXOPROLINASE RELATED"/>
    <property type="match status" value="1"/>
</dbReference>
<dbReference type="Pfam" id="PF01968">
    <property type="entry name" value="Hydantoinase_A"/>
    <property type="match status" value="1"/>
</dbReference>
<dbReference type="GO" id="GO:0005829">
    <property type="term" value="C:cytosol"/>
    <property type="evidence" value="ECO:0007669"/>
    <property type="project" value="TreeGrafter"/>
</dbReference>
<dbReference type="InterPro" id="IPR002821">
    <property type="entry name" value="Hydantoinase_A"/>
</dbReference>
<evidence type="ECO:0000259" key="1">
    <source>
        <dbReference type="Pfam" id="PF01968"/>
    </source>
</evidence>
<dbReference type="Pfam" id="PF05378">
    <property type="entry name" value="Hydant_A_N"/>
    <property type="match status" value="1"/>
</dbReference>
<evidence type="ECO:0000313" key="4">
    <source>
        <dbReference type="EMBL" id="ANC67879.1"/>
    </source>
</evidence>
<gene>
    <name evidence="4" type="primary">oxp1</name>
</gene>
<dbReference type="AlphaFoldDB" id="A0A168S586"/>
<dbReference type="PANTHER" id="PTHR11365:SF23">
    <property type="entry name" value="HYPOTHETICAL 5-OXOPROLINASE (EUROFUNG)-RELATED"/>
    <property type="match status" value="1"/>
</dbReference>
<name>A0A168S586_XANAU</name>
<dbReference type="GO" id="GO:0017168">
    <property type="term" value="F:5-oxoprolinase (ATP-hydrolyzing) activity"/>
    <property type="evidence" value="ECO:0007669"/>
    <property type="project" value="TreeGrafter"/>
</dbReference>
<evidence type="ECO:0000259" key="3">
    <source>
        <dbReference type="Pfam" id="PF19278"/>
    </source>
</evidence>
<feature type="domain" description="Hydantoinase/oxoprolinase N-terminal" evidence="2">
    <location>
        <begin position="5"/>
        <end position="177"/>
    </location>
</feature>
<evidence type="ECO:0000259" key="2">
    <source>
        <dbReference type="Pfam" id="PF05378"/>
    </source>
</evidence>
<dbReference type="InterPro" id="IPR008040">
    <property type="entry name" value="Hydant_A_N"/>
</dbReference>
<dbReference type="GO" id="GO:0006749">
    <property type="term" value="P:glutathione metabolic process"/>
    <property type="evidence" value="ECO:0007669"/>
    <property type="project" value="TreeGrafter"/>
</dbReference>
<proteinExistence type="predicted"/>
<protein>
    <submittedName>
        <fullName evidence="4">5-oxoprolinase</fullName>
    </submittedName>
</protein>
<dbReference type="InterPro" id="IPR049517">
    <property type="entry name" value="ACX-like_C"/>
</dbReference>
<feature type="domain" description="Hydantoinase A/oxoprolinase" evidence="1">
    <location>
        <begin position="199"/>
        <end position="492"/>
    </location>
</feature>